<keyword evidence="5" id="KW-1185">Reference proteome</keyword>
<evidence type="ECO:0000313" key="4">
    <source>
        <dbReference type="EMBL" id="GHH82191.1"/>
    </source>
</evidence>
<dbReference type="InterPro" id="IPR051804">
    <property type="entry name" value="Carb_Metab_Reg_Kinase/Isom"/>
</dbReference>
<dbReference type="Proteomes" id="UP000603708">
    <property type="component" value="Unassembled WGS sequence"/>
</dbReference>
<dbReference type="InterPro" id="IPR011051">
    <property type="entry name" value="RmlC_Cupin_sf"/>
</dbReference>
<dbReference type="SUPFAM" id="SSF51182">
    <property type="entry name" value="RmlC-like cupins"/>
    <property type="match status" value="1"/>
</dbReference>
<dbReference type="CDD" id="cd07010">
    <property type="entry name" value="cupin_PMI_type_I_N_bac"/>
    <property type="match status" value="1"/>
</dbReference>
<keyword evidence="4" id="KW-0413">Isomerase</keyword>
<evidence type="ECO:0000256" key="3">
    <source>
        <dbReference type="SAM" id="MobiDB-lite"/>
    </source>
</evidence>
<dbReference type="EMBL" id="BNCD01000012">
    <property type="protein sequence ID" value="GHH82191.1"/>
    <property type="molecule type" value="Genomic_DNA"/>
</dbReference>
<reference evidence="4" key="2">
    <citation type="submission" date="2020-09" db="EMBL/GenBank/DDBJ databases">
        <authorList>
            <person name="Sun Q."/>
            <person name="Ohkuma M."/>
        </authorList>
    </citation>
    <scope>NUCLEOTIDE SEQUENCE</scope>
    <source>
        <strain evidence="4">JCM 5069</strain>
    </source>
</reference>
<evidence type="ECO:0000313" key="5">
    <source>
        <dbReference type="Proteomes" id="UP000603708"/>
    </source>
</evidence>
<keyword evidence="2" id="KW-0862">Zinc</keyword>
<dbReference type="GO" id="GO:0016853">
    <property type="term" value="F:isomerase activity"/>
    <property type="evidence" value="ECO:0007669"/>
    <property type="project" value="UniProtKB-KW"/>
</dbReference>
<gene>
    <name evidence="4" type="primary">manA</name>
    <name evidence="4" type="ORF">GCM10018793_41420</name>
</gene>
<evidence type="ECO:0000256" key="2">
    <source>
        <dbReference type="ARBA" id="ARBA00022833"/>
    </source>
</evidence>
<dbReference type="Gene3D" id="2.60.120.10">
    <property type="entry name" value="Jelly Rolls"/>
    <property type="match status" value="2"/>
</dbReference>
<evidence type="ECO:0000256" key="1">
    <source>
        <dbReference type="ARBA" id="ARBA00022723"/>
    </source>
</evidence>
<dbReference type="InterPro" id="IPR014710">
    <property type="entry name" value="RmlC-like_jellyroll"/>
</dbReference>
<protein>
    <submittedName>
        <fullName evidence="4">Mannose-6-phosphate isomerase</fullName>
    </submittedName>
</protein>
<accession>A0A919GCX7</accession>
<feature type="region of interest" description="Disordered" evidence="3">
    <location>
        <begin position="1"/>
        <end position="39"/>
    </location>
</feature>
<reference evidence="4" key="1">
    <citation type="journal article" date="2014" name="Int. J. Syst. Evol. Microbiol.">
        <title>Complete genome sequence of Corynebacterium casei LMG S-19264T (=DSM 44701T), isolated from a smear-ripened cheese.</title>
        <authorList>
            <consortium name="US DOE Joint Genome Institute (JGI-PGF)"/>
            <person name="Walter F."/>
            <person name="Albersmeier A."/>
            <person name="Kalinowski J."/>
            <person name="Ruckert C."/>
        </authorList>
    </citation>
    <scope>NUCLEOTIDE SEQUENCE</scope>
    <source>
        <strain evidence="4">JCM 5069</strain>
    </source>
</reference>
<proteinExistence type="predicted"/>
<dbReference type="PANTHER" id="PTHR42742:SF3">
    <property type="entry name" value="FRUCTOKINASE"/>
    <property type="match status" value="1"/>
</dbReference>
<dbReference type="GO" id="GO:0046872">
    <property type="term" value="F:metal ion binding"/>
    <property type="evidence" value="ECO:0007669"/>
    <property type="project" value="UniProtKB-KW"/>
</dbReference>
<comment type="caution">
    <text evidence="4">The sequence shown here is derived from an EMBL/GenBank/DDBJ whole genome shotgun (WGS) entry which is preliminary data.</text>
</comment>
<keyword evidence="1" id="KW-0479">Metal-binding</keyword>
<dbReference type="PANTHER" id="PTHR42742">
    <property type="entry name" value="TRANSCRIPTIONAL REPRESSOR MPRA"/>
    <property type="match status" value="1"/>
</dbReference>
<name>A0A919GCX7_9ACTN</name>
<dbReference type="RefSeq" id="WP_229924799.1">
    <property type="nucleotide sequence ID" value="NZ_BNCD01000012.1"/>
</dbReference>
<dbReference type="AlphaFoldDB" id="A0A919GCX7"/>
<sequence>MPAETKRTHPGPMSGDGRSPLPLPANRPANRPYRGGSGIARFRGIDLPDDRRPEDFLASTTEVFAGGGVGLTVLPDGRTLRAAVEEDPATWLGPAHVQRFGTDTKLLVKLLSTDERLFVHYHPDARFAERHLGRDTGKTEAWIVLDTVGDGYALIGFTDDVTASRVESWVARQDRDEMLAAMRKVPLRPGDTLLVPAGTPHAIGPGVTLVELQEPTDLSLLLEYESFGLTVDEAFLGLPPATALAGLDRGALDDTRLAGLRNAPGGGSGAAEELLTRGAAPFFRALRRRVDGTGHIDPGFGVLVVEEGEGWLEAHGQRLPLTTGACVLLPYGAGPITLGGQLSAIHCAPPAPDAPH</sequence>
<organism evidence="4 5">
    <name type="scientific">Streptomyces sulfonofaciens</name>
    <dbReference type="NCBI Taxonomy" id="68272"/>
    <lineage>
        <taxon>Bacteria</taxon>
        <taxon>Bacillati</taxon>
        <taxon>Actinomycetota</taxon>
        <taxon>Actinomycetes</taxon>
        <taxon>Kitasatosporales</taxon>
        <taxon>Streptomycetaceae</taxon>
        <taxon>Streptomyces</taxon>
    </lineage>
</organism>